<accession>A0ABN2MGU4</accession>
<dbReference type="PANTHER" id="PTHR48098">
    <property type="entry name" value="ENTEROCHELIN ESTERASE-RELATED"/>
    <property type="match status" value="1"/>
</dbReference>
<keyword evidence="1" id="KW-0378">Hydrolase</keyword>
<protein>
    <submittedName>
        <fullName evidence="1">Alpha/beta hydrolase family protein</fullName>
    </submittedName>
</protein>
<dbReference type="RefSeq" id="WP_157425928.1">
    <property type="nucleotide sequence ID" value="NZ_BAAANK010000001.1"/>
</dbReference>
<comment type="caution">
    <text evidence="1">The sequence shown here is derived from an EMBL/GenBank/DDBJ whole genome shotgun (WGS) entry which is preliminary data.</text>
</comment>
<dbReference type="InterPro" id="IPR000801">
    <property type="entry name" value="Esterase-like"/>
</dbReference>
<evidence type="ECO:0000313" key="2">
    <source>
        <dbReference type="Proteomes" id="UP001501746"/>
    </source>
</evidence>
<dbReference type="Proteomes" id="UP001501746">
    <property type="component" value="Unassembled WGS sequence"/>
</dbReference>
<dbReference type="EMBL" id="BAAANK010000001">
    <property type="protein sequence ID" value="GAA1824552.1"/>
    <property type="molecule type" value="Genomic_DNA"/>
</dbReference>
<dbReference type="InterPro" id="IPR050583">
    <property type="entry name" value="Mycobacterial_A85_antigen"/>
</dbReference>
<gene>
    <name evidence="1" type="ORF">GCM10009750_04210</name>
</gene>
<keyword evidence="2" id="KW-1185">Reference proteome</keyword>
<dbReference type="SUPFAM" id="SSF53474">
    <property type="entry name" value="alpha/beta-Hydrolases"/>
    <property type="match status" value="1"/>
</dbReference>
<dbReference type="Pfam" id="PF00756">
    <property type="entry name" value="Esterase"/>
    <property type="match status" value="1"/>
</dbReference>
<dbReference type="PANTHER" id="PTHR48098:SF1">
    <property type="entry name" value="DIACYLGLYCEROL ACYLTRANSFERASE_MYCOLYLTRANSFERASE AG85A"/>
    <property type="match status" value="1"/>
</dbReference>
<evidence type="ECO:0000313" key="1">
    <source>
        <dbReference type="EMBL" id="GAA1824552.1"/>
    </source>
</evidence>
<proteinExistence type="predicted"/>
<reference evidence="1 2" key="1">
    <citation type="journal article" date="2019" name="Int. J. Syst. Evol. Microbiol.">
        <title>The Global Catalogue of Microorganisms (GCM) 10K type strain sequencing project: providing services to taxonomists for standard genome sequencing and annotation.</title>
        <authorList>
            <consortium name="The Broad Institute Genomics Platform"/>
            <consortium name="The Broad Institute Genome Sequencing Center for Infectious Disease"/>
            <person name="Wu L."/>
            <person name="Ma J."/>
        </authorList>
    </citation>
    <scope>NUCLEOTIDE SEQUENCE [LARGE SCALE GENOMIC DNA]</scope>
    <source>
        <strain evidence="1 2">JCM 14323</strain>
    </source>
</reference>
<dbReference type="GO" id="GO:0016787">
    <property type="term" value="F:hydrolase activity"/>
    <property type="evidence" value="ECO:0007669"/>
    <property type="project" value="UniProtKB-KW"/>
</dbReference>
<dbReference type="InterPro" id="IPR029058">
    <property type="entry name" value="AB_hydrolase_fold"/>
</dbReference>
<dbReference type="Gene3D" id="3.40.50.1820">
    <property type="entry name" value="alpha/beta hydrolase"/>
    <property type="match status" value="1"/>
</dbReference>
<organism evidence="1 2">
    <name type="scientific">Agromyces salentinus</name>
    <dbReference type="NCBI Taxonomy" id="269421"/>
    <lineage>
        <taxon>Bacteria</taxon>
        <taxon>Bacillati</taxon>
        <taxon>Actinomycetota</taxon>
        <taxon>Actinomycetes</taxon>
        <taxon>Micrococcales</taxon>
        <taxon>Microbacteriaceae</taxon>
        <taxon>Agromyces</taxon>
    </lineage>
</organism>
<name>A0ABN2MGU4_9MICO</name>
<sequence length="253" mass="27877">MALLQCSFHSEVLGMATRATVILPDPVRHPAPVRQRHGGGTPVLYLLHGMGDDDSAWTRRTSIERHVEAYDLAVVMPGVDRSYYTDQAVGHDYWTFVSEELPALVTAWFRVSDAPSDTFVAGLSMGGYGAFKWALRRPGSIAAAASLSGGLDATARHASPEWRATFGSRERAREHGDDLLALARSMADAPSPPLLQWCGTEDPNLEENRRFRDGALAAGLPLEYDEGPGGHEWSCWDAQIRRVLDWLPLRTRP</sequence>